<keyword evidence="12" id="KW-0812">Transmembrane</keyword>
<comment type="caution">
    <text evidence="14">The sequence shown here is derived from an EMBL/GenBank/DDBJ whole genome shotgun (WGS) entry which is preliminary data.</text>
</comment>
<evidence type="ECO:0000256" key="5">
    <source>
        <dbReference type="ARBA" id="ARBA00022679"/>
    </source>
</evidence>
<dbReference type="PANTHER" id="PTHR12313">
    <property type="entry name" value="E3 UBIQUITIN-PROTEIN LIGASE RNF5-RELATED"/>
    <property type="match status" value="1"/>
</dbReference>
<dbReference type="AlphaFoldDB" id="A0A5J4X4Y7"/>
<comment type="pathway">
    <text evidence="3">Protein modification; protein ubiquitination.</text>
</comment>
<name>A0A5J4X4Y7_9EUKA</name>
<gene>
    <name evidence="14" type="ORF">EZS28_002883</name>
</gene>
<dbReference type="InterPro" id="IPR045103">
    <property type="entry name" value="RNF5/RNF185-like"/>
</dbReference>
<keyword evidence="7 11" id="KW-0863">Zinc-finger</keyword>
<accession>A0A5J4X4Y7</accession>
<sequence length="203" mass="22734">MESELDNSCIESVQPLFDTEEQKAAFSCCICLDLPTDPVLTACGHLFCWPCLHEWMQTRSACPVCNAACNRDYVTPIYGRGKEQIDPRTRNIPTRPAARIPQVSPDQLNQHNQQAARFQWDDQGQLSILGVAYPQFRVGAPALDENSPLYPILQQTSVSTRAYTPSSSTMSSQESLPSTKFQTVRDVTVYILILVIVIFIVIH</sequence>
<dbReference type="InterPro" id="IPR001841">
    <property type="entry name" value="Znf_RING"/>
</dbReference>
<dbReference type="SUPFAM" id="SSF57850">
    <property type="entry name" value="RING/U-box"/>
    <property type="match status" value="1"/>
</dbReference>
<evidence type="ECO:0000256" key="9">
    <source>
        <dbReference type="ARBA" id="ARBA00022833"/>
    </source>
</evidence>
<dbReference type="EMBL" id="SNRW01000367">
    <property type="protein sequence ID" value="KAA6401589.1"/>
    <property type="molecule type" value="Genomic_DNA"/>
</dbReference>
<dbReference type="UniPathway" id="UPA00143"/>
<evidence type="ECO:0000256" key="3">
    <source>
        <dbReference type="ARBA" id="ARBA00004906"/>
    </source>
</evidence>
<organism evidence="14 15">
    <name type="scientific">Streblomastix strix</name>
    <dbReference type="NCBI Taxonomy" id="222440"/>
    <lineage>
        <taxon>Eukaryota</taxon>
        <taxon>Metamonada</taxon>
        <taxon>Preaxostyla</taxon>
        <taxon>Oxymonadida</taxon>
        <taxon>Streblomastigidae</taxon>
        <taxon>Streblomastix</taxon>
    </lineage>
</organism>
<proteinExistence type="predicted"/>
<dbReference type="GO" id="GO:0006511">
    <property type="term" value="P:ubiquitin-dependent protein catabolic process"/>
    <property type="evidence" value="ECO:0007669"/>
    <property type="project" value="InterPro"/>
</dbReference>
<comment type="subcellular location">
    <subcellularLocation>
        <location evidence="2">Endomembrane system</location>
    </subcellularLocation>
</comment>
<keyword evidence="6" id="KW-0479">Metal-binding</keyword>
<evidence type="ECO:0000256" key="11">
    <source>
        <dbReference type="PROSITE-ProRule" id="PRU00175"/>
    </source>
</evidence>
<evidence type="ECO:0000256" key="12">
    <source>
        <dbReference type="SAM" id="Phobius"/>
    </source>
</evidence>
<evidence type="ECO:0000256" key="2">
    <source>
        <dbReference type="ARBA" id="ARBA00004308"/>
    </source>
</evidence>
<evidence type="ECO:0000313" key="15">
    <source>
        <dbReference type="Proteomes" id="UP000324800"/>
    </source>
</evidence>
<evidence type="ECO:0000256" key="1">
    <source>
        <dbReference type="ARBA" id="ARBA00000900"/>
    </source>
</evidence>
<keyword evidence="5" id="KW-0808">Transferase</keyword>
<dbReference type="Pfam" id="PF13639">
    <property type="entry name" value="zf-RING_2"/>
    <property type="match status" value="1"/>
</dbReference>
<dbReference type="EC" id="2.3.2.27" evidence="4"/>
<evidence type="ECO:0000256" key="6">
    <source>
        <dbReference type="ARBA" id="ARBA00022723"/>
    </source>
</evidence>
<dbReference type="PROSITE" id="PS00518">
    <property type="entry name" value="ZF_RING_1"/>
    <property type="match status" value="1"/>
</dbReference>
<keyword evidence="10 12" id="KW-0472">Membrane</keyword>
<dbReference type="GO" id="GO:0008270">
    <property type="term" value="F:zinc ion binding"/>
    <property type="evidence" value="ECO:0007669"/>
    <property type="project" value="UniProtKB-KW"/>
</dbReference>
<keyword evidence="9" id="KW-0862">Zinc</keyword>
<evidence type="ECO:0000259" key="13">
    <source>
        <dbReference type="PROSITE" id="PS50089"/>
    </source>
</evidence>
<keyword evidence="8" id="KW-0833">Ubl conjugation pathway</keyword>
<dbReference type="Gene3D" id="3.30.40.10">
    <property type="entry name" value="Zinc/RING finger domain, C3HC4 (zinc finger)"/>
    <property type="match status" value="1"/>
</dbReference>
<feature type="domain" description="RING-type" evidence="13">
    <location>
        <begin position="28"/>
        <end position="66"/>
    </location>
</feature>
<dbReference type="GO" id="GO:0016567">
    <property type="term" value="P:protein ubiquitination"/>
    <property type="evidence" value="ECO:0007669"/>
    <property type="project" value="UniProtKB-UniPathway"/>
</dbReference>
<feature type="transmembrane region" description="Helical" evidence="12">
    <location>
        <begin position="187"/>
        <end position="202"/>
    </location>
</feature>
<dbReference type="InterPro" id="IPR017907">
    <property type="entry name" value="Znf_RING_CS"/>
</dbReference>
<evidence type="ECO:0000256" key="7">
    <source>
        <dbReference type="ARBA" id="ARBA00022771"/>
    </source>
</evidence>
<dbReference type="OrthoDB" id="6270329at2759"/>
<keyword evidence="12" id="KW-1133">Transmembrane helix</keyword>
<dbReference type="GO" id="GO:0061630">
    <property type="term" value="F:ubiquitin protein ligase activity"/>
    <property type="evidence" value="ECO:0007669"/>
    <property type="project" value="UniProtKB-EC"/>
</dbReference>
<dbReference type="PROSITE" id="PS50089">
    <property type="entry name" value="ZF_RING_2"/>
    <property type="match status" value="1"/>
</dbReference>
<evidence type="ECO:0000256" key="4">
    <source>
        <dbReference type="ARBA" id="ARBA00012483"/>
    </source>
</evidence>
<evidence type="ECO:0000256" key="10">
    <source>
        <dbReference type="ARBA" id="ARBA00023136"/>
    </source>
</evidence>
<protein>
    <recommendedName>
        <fullName evidence="4">RING-type E3 ubiquitin transferase</fullName>
        <ecNumber evidence="4">2.3.2.27</ecNumber>
    </recommendedName>
</protein>
<dbReference type="GO" id="GO:0005783">
    <property type="term" value="C:endoplasmic reticulum"/>
    <property type="evidence" value="ECO:0007669"/>
    <property type="project" value="InterPro"/>
</dbReference>
<reference evidence="14 15" key="1">
    <citation type="submission" date="2019-03" db="EMBL/GenBank/DDBJ databases">
        <title>Single cell metagenomics reveals metabolic interactions within the superorganism composed of flagellate Streblomastix strix and complex community of Bacteroidetes bacteria on its surface.</title>
        <authorList>
            <person name="Treitli S.C."/>
            <person name="Kolisko M."/>
            <person name="Husnik F."/>
            <person name="Keeling P."/>
            <person name="Hampl V."/>
        </authorList>
    </citation>
    <scope>NUCLEOTIDE SEQUENCE [LARGE SCALE GENOMIC DNA]</scope>
    <source>
        <strain evidence="14">ST1C</strain>
    </source>
</reference>
<dbReference type="SMART" id="SM00184">
    <property type="entry name" value="RING"/>
    <property type="match status" value="1"/>
</dbReference>
<dbReference type="InterPro" id="IPR013083">
    <property type="entry name" value="Znf_RING/FYVE/PHD"/>
</dbReference>
<evidence type="ECO:0000313" key="14">
    <source>
        <dbReference type="EMBL" id="KAA6401589.1"/>
    </source>
</evidence>
<dbReference type="Proteomes" id="UP000324800">
    <property type="component" value="Unassembled WGS sequence"/>
</dbReference>
<comment type="catalytic activity">
    <reaction evidence="1">
        <text>S-ubiquitinyl-[E2 ubiquitin-conjugating enzyme]-L-cysteine + [acceptor protein]-L-lysine = [E2 ubiquitin-conjugating enzyme]-L-cysteine + N(6)-ubiquitinyl-[acceptor protein]-L-lysine.</text>
        <dbReference type="EC" id="2.3.2.27"/>
    </reaction>
</comment>
<evidence type="ECO:0000256" key="8">
    <source>
        <dbReference type="ARBA" id="ARBA00022786"/>
    </source>
</evidence>